<evidence type="ECO:0000313" key="2">
    <source>
        <dbReference type="EMBL" id="BDM74434.1"/>
    </source>
</evidence>
<evidence type="ECO:0000313" key="3">
    <source>
        <dbReference type="Proteomes" id="UP001059597"/>
    </source>
</evidence>
<name>A0ABN6RCS3_STRNI</name>
<feature type="region of interest" description="Disordered" evidence="1">
    <location>
        <begin position="74"/>
        <end position="142"/>
    </location>
</feature>
<accession>A0ABN6RCS3</accession>
<feature type="compositionally biased region" description="Pro residues" evidence="1">
    <location>
        <begin position="78"/>
        <end position="107"/>
    </location>
</feature>
<geneLocation type="plasmid" evidence="2 3">
    <name>SNP1</name>
</geneLocation>
<feature type="compositionally biased region" description="Basic residues" evidence="1">
    <location>
        <begin position="125"/>
        <end position="136"/>
    </location>
</feature>
<proteinExistence type="predicted"/>
<keyword evidence="2" id="KW-0614">Plasmid</keyword>
<feature type="compositionally biased region" description="Polar residues" evidence="1">
    <location>
        <begin position="115"/>
        <end position="124"/>
    </location>
</feature>
<gene>
    <name evidence="2" type="ORF">HEK616_79210</name>
</gene>
<protein>
    <submittedName>
        <fullName evidence="2">Uncharacterized protein</fullName>
    </submittedName>
</protein>
<sequence>MHYANARALDHDRAFTEFAGRSGQDGDAVSHQSLAHGVSAYAAGNPREFVAEVFTGLVYGKPFSPEIMRMYHGLGGPTPTPNRAPSAAPPPTVDGPAIAPPRAPRPLPCRALPSTAVQPSSATGRSRRQGMPRRPTRFVILR</sequence>
<dbReference type="Proteomes" id="UP001059597">
    <property type="component" value="Plasmid SNP1"/>
</dbReference>
<keyword evidence="3" id="KW-1185">Reference proteome</keyword>
<evidence type="ECO:0000256" key="1">
    <source>
        <dbReference type="SAM" id="MobiDB-lite"/>
    </source>
</evidence>
<dbReference type="EMBL" id="AP026074">
    <property type="protein sequence ID" value="BDM74434.1"/>
    <property type="molecule type" value="Genomic_DNA"/>
</dbReference>
<organism evidence="2 3">
    <name type="scientific">Streptomyces nigrescens</name>
    <dbReference type="NCBI Taxonomy" id="1920"/>
    <lineage>
        <taxon>Bacteria</taxon>
        <taxon>Bacillati</taxon>
        <taxon>Actinomycetota</taxon>
        <taxon>Actinomycetes</taxon>
        <taxon>Kitasatosporales</taxon>
        <taxon>Streptomycetaceae</taxon>
        <taxon>Streptomyces</taxon>
    </lineage>
</organism>
<reference evidence="2" key="1">
    <citation type="submission" date="2022-06" db="EMBL/GenBank/DDBJ databases">
        <title>Complete genome sequence of Streptomyces nigrescens HEK616.</title>
        <authorList>
            <person name="Asamizu S."/>
            <person name="Onaka H."/>
        </authorList>
    </citation>
    <scope>NUCLEOTIDE SEQUENCE</scope>
    <source>
        <strain evidence="2">HEK616</strain>
        <plasmid evidence="2">SNP1</plasmid>
    </source>
</reference>